<feature type="non-terminal residue" evidence="2">
    <location>
        <position position="160"/>
    </location>
</feature>
<proteinExistence type="predicted"/>
<dbReference type="InterPro" id="IPR046346">
    <property type="entry name" value="Aminoacid_DH-like_N_sf"/>
</dbReference>
<evidence type="ECO:0000313" key="2">
    <source>
        <dbReference type="EMBL" id="EQD68705.1"/>
    </source>
</evidence>
<comment type="caution">
    <text evidence="2">The sequence shown here is derived from an EMBL/GenBank/DDBJ whole genome shotgun (WGS) entry which is preliminary data.</text>
</comment>
<gene>
    <name evidence="2" type="ORF">B2A_00321</name>
</gene>
<dbReference type="InterPro" id="IPR022893">
    <property type="entry name" value="Shikimate_DH_fam"/>
</dbReference>
<dbReference type="GO" id="GO:0050661">
    <property type="term" value="F:NADP binding"/>
    <property type="evidence" value="ECO:0007669"/>
    <property type="project" value="TreeGrafter"/>
</dbReference>
<dbReference type="GO" id="GO:0019632">
    <property type="term" value="P:shikimate metabolic process"/>
    <property type="evidence" value="ECO:0007669"/>
    <property type="project" value="TreeGrafter"/>
</dbReference>
<dbReference type="Pfam" id="PF08501">
    <property type="entry name" value="Shikimate_dh_N"/>
    <property type="match status" value="1"/>
</dbReference>
<protein>
    <submittedName>
        <fullName evidence="2">Protein containing Shikimate dehydrogenase substrate binding protein</fullName>
    </submittedName>
</protein>
<reference evidence="2" key="2">
    <citation type="journal article" date="2014" name="ISME J.">
        <title>Microbial stratification in low pH oxic and suboxic macroscopic growths along an acid mine drainage.</title>
        <authorList>
            <person name="Mendez-Garcia C."/>
            <person name="Mesa V."/>
            <person name="Sprenger R.R."/>
            <person name="Richter M."/>
            <person name="Diez M.S."/>
            <person name="Solano J."/>
            <person name="Bargiela R."/>
            <person name="Golyshina O.V."/>
            <person name="Manteca A."/>
            <person name="Ramos J.L."/>
            <person name="Gallego J.R."/>
            <person name="Llorente I."/>
            <person name="Martins Dos Santos V.A."/>
            <person name="Jensen O.N."/>
            <person name="Pelaez A.I."/>
            <person name="Sanchez J."/>
            <person name="Ferrer M."/>
        </authorList>
    </citation>
    <scope>NUCLEOTIDE SEQUENCE</scope>
</reference>
<dbReference type="PANTHER" id="PTHR21089:SF1">
    <property type="entry name" value="BIFUNCTIONAL 3-DEHYDROQUINATE DEHYDRATASE_SHIKIMATE DEHYDROGENASE, CHLOROPLASTIC"/>
    <property type="match status" value="1"/>
</dbReference>
<dbReference type="SUPFAM" id="SSF53223">
    <property type="entry name" value="Aminoacid dehydrogenase-like, N-terminal domain"/>
    <property type="match status" value="1"/>
</dbReference>
<dbReference type="InterPro" id="IPR013708">
    <property type="entry name" value="Shikimate_DH-bd_N"/>
</dbReference>
<dbReference type="PANTHER" id="PTHR21089">
    <property type="entry name" value="SHIKIMATE DEHYDROGENASE"/>
    <property type="match status" value="1"/>
</dbReference>
<dbReference type="AlphaFoldDB" id="T1CKI3"/>
<dbReference type="GO" id="GO:0005829">
    <property type="term" value="C:cytosol"/>
    <property type="evidence" value="ECO:0007669"/>
    <property type="project" value="TreeGrafter"/>
</dbReference>
<accession>T1CKI3</accession>
<dbReference type="EMBL" id="AUZZ01000245">
    <property type="protein sequence ID" value="EQD68705.1"/>
    <property type="molecule type" value="Genomic_DNA"/>
</dbReference>
<evidence type="ECO:0000259" key="1">
    <source>
        <dbReference type="Pfam" id="PF08501"/>
    </source>
</evidence>
<sequence>MTTGPSGPLLRALGARLGAAWVYARLPTKAADDPPVEATQLPVDDLLRFFEAGPDAPLFALLGRPVAHSISPRLHGGWMRRAGRAGLYLPLEIGTADELAVVVRRLPALGFRGANVTHPWKEAALGIAVRATASARDAGRELPDVRRRRTVGGQHRRGCG</sequence>
<dbReference type="GO" id="GO:0009423">
    <property type="term" value="P:chorismate biosynthetic process"/>
    <property type="evidence" value="ECO:0007669"/>
    <property type="project" value="TreeGrafter"/>
</dbReference>
<feature type="domain" description="Shikimate dehydrogenase substrate binding N-terminal" evidence="1">
    <location>
        <begin position="61"/>
        <end position="139"/>
    </location>
</feature>
<dbReference type="GO" id="GO:0004764">
    <property type="term" value="F:shikimate 3-dehydrogenase (NADP+) activity"/>
    <property type="evidence" value="ECO:0007669"/>
    <property type="project" value="InterPro"/>
</dbReference>
<dbReference type="Gene3D" id="3.40.50.10860">
    <property type="entry name" value="Leucine Dehydrogenase, chain A, domain 1"/>
    <property type="match status" value="1"/>
</dbReference>
<reference evidence="2" key="1">
    <citation type="submission" date="2013-08" db="EMBL/GenBank/DDBJ databases">
        <authorList>
            <person name="Mendez C."/>
            <person name="Richter M."/>
            <person name="Ferrer M."/>
            <person name="Sanchez J."/>
        </authorList>
    </citation>
    <scope>NUCLEOTIDE SEQUENCE</scope>
</reference>
<organism evidence="2">
    <name type="scientific">mine drainage metagenome</name>
    <dbReference type="NCBI Taxonomy" id="410659"/>
    <lineage>
        <taxon>unclassified sequences</taxon>
        <taxon>metagenomes</taxon>
        <taxon>ecological metagenomes</taxon>
    </lineage>
</organism>
<name>T1CKI3_9ZZZZ</name>